<keyword evidence="10" id="KW-1185">Reference proteome</keyword>
<dbReference type="GO" id="GO:0030422">
    <property type="term" value="P:siRNA processing"/>
    <property type="evidence" value="ECO:0007669"/>
    <property type="project" value="TreeGrafter"/>
</dbReference>
<dbReference type="Pfam" id="PF03368">
    <property type="entry name" value="Dicer_dimer"/>
    <property type="match status" value="1"/>
</dbReference>
<dbReference type="RefSeq" id="XP_070058251.1">
    <property type="nucleotide sequence ID" value="XM_070202150.1"/>
</dbReference>
<name>A0AAJ8MM11_9TREE</name>
<keyword evidence="2" id="KW-0547">Nucleotide-binding</keyword>
<dbReference type="KEGG" id="kpin:30169533"/>
<evidence type="ECO:0000256" key="3">
    <source>
        <dbReference type="ARBA" id="ARBA00022801"/>
    </source>
</evidence>
<dbReference type="GeneID" id="30169533"/>
<keyword evidence="3" id="KW-0378">Hydrolase</keyword>
<dbReference type="Gene3D" id="1.10.1520.10">
    <property type="entry name" value="Ribonuclease III domain"/>
    <property type="match status" value="2"/>
</dbReference>
<dbReference type="PANTHER" id="PTHR14950:SF37">
    <property type="entry name" value="ENDORIBONUCLEASE DICER"/>
    <property type="match status" value="1"/>
</dbReference>
<feature type="region of interest" description="Disordered" evidence="7">
    <location>
        <begin position="36"/>
        <end position="57"/>
    </location>
</feature>
<feature type="region of interest" description="Disordered" evidence="7">
    <location>
        <begin position="144"/>
        <end position="172"/>
    </location>
</feature>
<dbReference type="GO" id="GO:0005524">
    <property type="term" value="F:ATP binding"/>
    <property type="evidence" value="ECO:0007669"/>
    <property type="project" value="UniProtKB-KW"/>
</dbReference>
<feature type="compositionally biased region" description="Polar residues" evidence="7">
    <location>
        <begin position="45"/>
        <end position="57"/>
    </location>
</feature>
<evidence type="ECO:0000256" key="4">
    <source>
        <dbReference type="ARBA" id="ARBA00022806"/>
    </source>
</evidence>
<evidence type="ECO:0000313" key="9">
    <source>
        <dbReference type="EMBL" id="WWC66263.1"/>
    </source>
</evidence>
<feature type="compositionally biased region" description="Polar residues" evidence="7">
    <location>
        <begin position="144"/>
        <end position="154"/>
    </location>
</feature>
<feature type="domain" description="RNase III" evidence="8">
    <location>
        <begin position="843"/>
        <end position="1001"/>
    </location>
</feature>
<dbReference type="InterPro" id="IPR000999">
    <property type="entry name" value="RNase_III_dom"/>
</dbReference>
<evidence type="ECO:0000256" key="2">
    <source>
        <dbReference type="ARBA" id="ARBA00022741"/>
    </source>
</evidence>
<dbReference type="SUPFAM" id="SSF69065">
    <property type="entry name" value="RNase III domain-like"/>
    <property type="match status" value="2"/>
</dbReference>
<dbReference type="EMBL" id="CP144519">
    <property type="protein sequence ID" value="WWC66263.1"/>
    <property type="molecule type" value="Genomic_DNA"/>
</dbReference>
<organism evidence="9 10">
    <name type="scientific">Kwoniella pini CBS 10737</name>
    <dbReference type="NCBI Taxonomy" id="1296096"/>
    <lineage>
        <taxon>Eukaryota</taxon>
        <taxon>Fungi</taxon>
        <taxon>Dikarya</taxon>
        <taxon>Basidiomycota</taxon>
        <taxon>Agaricomycotina</taxon>
        <taxon>Tremellomycetes</taxon>
        <taxon>Tremellales</taxon>
        <taxon>Cryptococcaceae</taxon>
        <taxon>Kwoniella</taxon>
    </lineage>
</organism>
<accession>A0AAJ8MM11</accession>
<feature type="coiled-coil region" evidence="6">
    <location>
        <begin position="1071"/>
        <end position="1105"/>
    </location>
</feature>
<dbReference type="Proteomes" id="UP000094020">
    <property type="component" value="Chromosome 1"/>
</dbReference>
<evidence type="ECO:0000256" key="1">
    <source>
        <dbReference type="ARBA" id="ARBA00022737"/>
    </source>
</evidence>
<reference evidence="9" key="1">
    <citation type="submission" date="2013-07" db="EMBL/GenBank/DDBJ databases">
        <authorList>
            <consortium name="The Broad Institute Genome Sequencing Platform"/>
            <person name="Cuomo C."/>
            <person name="Litvintseva A."/>
            <person name="Chen Y."/>
            <person name="Heitman J."/>
            <person name="Sun S."/>
            <person name="Springer D."/>
            <person name="Dromer F."/>
            <person name="Young S.K."/>
            <person name="Zeng Q."/>
            <person name="Gargeya S."/>
            <person name="Fitzgerald M."/>
            <person name="Abouelleil A."/>
            <person name="Alvarado L."/>
            <person name="Berlin A.M."/>
            <person name="Chapman S.B."/>
            <person name="Dewar J."/>
            <person name="Goldberg J."/>
            <person name="Griggs A."/>
            <person name="Gujja S."/>
            <person name="Hansen M."/>
            <person name="Howarth C."/>
            <person name="Imamovic A."/>
            <person name="Larimer J."/>
            <person name="McCowan C."/>
            <person name="Murphy C."/>
            <person name="Pearson M."/>
            <person name="Priest M."/>
            <person name="Roberts A."/>
            <person name="Saif S."/>
            <person name="Shea T."/>
            <person name="Sykes S."/>
            <person name="Wortman J."/>
            <person name="Nusbaum C."/>
            <person name="Birren B."/>
        </authorList>
    </citation>
    <scope>NUCLEOTIDE SEQUENCE</scope>
    <source>
        <strain evidence="9">CBS 10737</strain>
    </source>
</reference>
<dbReference type="GO" id="GO:0005737">
    <property type="term" value="C:cytoplasm"/>
    <property type="evidence" value="ECO:0007669"/>
    <property type="project" value="TreeGrafter"/>
</dbReference>
<dbReference type="GO" id="GO:0005634">
    <property type="term" value="C:nucleus"/>
    <property type="evidence" value="ECO:0007669"/>
    <property type="project" value="TreeGrafter"/>
</dbReference>
<evidence type="ECO:0000256" key="6">
    <source>
        <dbReference type="SAM" id="Coils"/>
    </source>
</evidence>
<evidence type="ECO:0000259" key="8">
    <source>
        <dbReference type="PROSITE" id="PS50142"/>
    </source>
</evidence>
<sequence>MDKLIDDKRDLPPHINLNQLTPNSIKKLKEKSIISKSPKKRKVQNLENDITSTHNTELNIPTRKKRKNDQNQDQLIEKISTNQPSFMLSSPINLNTFDAEEIYTTRNGTILSFSNAGNFLTHWYQAIGQQNLNYEERNVLPNQLELNKDTSNTSKRNRTKESESNSNNPQNTLRECIITLPNIGQVHSAKLPEGGWSNKKLAKKSASFESVKLLYQLGRLDDNLKYIPKSSATTKNPATLSGINLRETEEPDEEKIEWEKQIRLSSKSKVMLQYEEQKKAIKSKLPSSPSLSLETITGEYGKGNYSTYILPPFWSRCSPLQSNNLYAITMDLSVNSPYQEEHDIGNSCRKLCLITSQPLEIFDENGRIEMNLTIGDQQLDIGTKMKLVDCGKMETWEEGNLETAMKFTERLLRTQLHTPFKGNLKEVKWLLVPLKQEFQHQTENDKGEKKGKNKRKLQRRDISWDEIEDISEGPLWKSPNMENKEALRKQCKDAMITVTSAEFSKRKYINSIRTDLTLSSPHPKISGKTIQEVLSINVRPFDFFDQPILELEDVITSDHGGIITSIIHPSKAEITYSLAGMVDIHCLPSSIFKTSSILPYFFHELDTLLVASELNTAEFQDSIDLKLLGQALTPPNVDSNLSKNYERLEFMGDTILKFVTTINAYIQIQNIIAKGNDNDKVQKEKIDNILMDRQIVLTNRSLQTYSIKSKLNLYMRTKRLKSKDWLPLDWDINWNDPNLKGNVSDTKVKKFNSQDSIGKQYLGDKVIADVLEAIIAASYLTSRDLDQVILVMQTLGIPLKNLTKWEDLKFFIPPCKSIIKDDNRIQVEEKYMRFFKLKQNAVLGYEFNDKEIMNTVLSLGTDQERKSAYERYKFLGNALLDFLVVEYLYDRFPDEGPAALHHLKIARCSEATRFALCAEYGLLDLITVTNDSTKLQITKIRKTLKSAKANADQLRNNISSGKVGTKNEDSGMEWWDDVTIPHSSISDPIEALFGGILYDSSFSFKPILKILKEKFIPFWEKYCKISSFSSSNFNKINKINKNSKQELLEWLQFKGCKKCLIEIKKSTNIHLNNNNNNNDKEKKLNNKLNDEQQEEKEKEKEKEEIIIYYHDKIIISKFINSNDESSKKVIKDLCKFTLNFLKDKNGFENLCDCQSRK</sequence>
<feature type="domain" description="RNase III" evidence="8">
    <location>
        <begin position="619"/>
        <end position="665"/>
    </location>
</feature>
<dbReference type="GO" id="GO:0003723">
    <property type="term" value="F:RNA binding"/>
    <property type="evidence" value="ECO:0007669"/>
    <property type="project" value="TreeGrafter"/>
</dbReference>
<dbReference type="PROSITE" id="PS50142">
    <property type="entry name" value="RNASE_3_2"/>
    <property type="match status" value="2"/>
</dbReference>
<dbReference type="GO" id="GO:0004525">
    <property type="term" value="F:ribonuclease III activity"/>
    <property type="evidence" value="ECO:0007669"/>
    <property type="project" value="InterPro"/>
</dbReference>
<dbReference type="AlphaFoldDB" id="A0AAJ8MM11"/>
<gene>
    <name evidence="9" type="ORF">I206_100164</name>
</gene>
<protein>
    <recommendedName>
        <fullName evidence="8">RNase III domain-containing protein</fullName>
    </recommendedName>
</protein>
<keyword evidence="6" id="KW-0175">Coiled coil</keyword>
<dbReference type="PANTHER" id="PTHR14950">
    <property type="entry name" value="DICER-RELATED"/>
    <property type="match status" value="1"/>
</dbReference>
<evidence type="ECO:0000313" key="10">
    <source>
        <dbReference type="Proteomes" id="UP000094020"/>
    </source>
</evidence>
<keyword evidence="1" id="KW-0677">Repeat</keyword>
<dbReference type="InterPro" id="IPR036389">
    <property type="entry name" value="RNase_III_sf"/>
</dbReference>
<reference evidence="9" key="2">
    <citation type="submission" date="2024-02" db="EMBL/GenBank/DDBJ databases">
        <title>Comparative genomics of Cryptococcus and Kwoniella reveals pathogenesis evolution and contrasting modes of karyotype evolution via chromosome fusion or intercentromeric recombination.</title>
        <authorList>
            <person name="Coelho M.A."/>
            <person name="David-Palma M."/>
            <person name="Shea T."/>
            <person name="Bowers K."/>
            <person name="McGinley-Smith S."/>
            <person name="Mohammad A.W."/>
            <person name="Gnirke A."/>
            <person name="Yurkov A.M."/>
            <person name="Nowrousian M."/>
            <person name="Sun S."/>
            <person name="Cuomo C.A."/>
            <person name="Heitman J."/>
        </authorList>
    </citation>
    <scope>NUCLEOTIDE SEQUENCE</scope>
    <source>
        <strain evidence="9">CBS 10737</strain>
    </source>
</reference>
<dbReference type="CDD" id="cd00593">
    <property type="entry name" value="RIBOc"/>
    <property type="match status" value="2"/>
</dbReference>
<dbReference type="Gene3D" id="3.30.160.380">
    <property type="entry name" value="Dicer dimerisation domain"/>
    <property type="match status" value="1"/>
</dbReference>
<dbReference type="Pfam" id="PF00636">
    <property type="entry name" value="Ribonuclease_3"/>
    <property type="match status" value="2"/>
</dbReference>
<keyword evidence="5" id="KW-0067">ATP-binding</keyword>
<evidence type="ECO:0000256" key="7">
    <source>
        <dbReference type="SAM" id="MobiDB-lite"/>
    </source>
</evidence>
<evidence type="ECO:0000256" key="5">
    <source>
        <dbReference type="ARBA" id="ARBA00022840"/>
    </source>
</evidence>
<proteinExistence type="predicted"/>
<dbReference type="InterPro" id="IPR038248">
    <property type="entry name" value="Dicer_dimer_sf"/>
</dbReference>
<dbReference type="InterPro" id="IPR005034">
    <property type="entry name" value="Dicer_dimerisation"/>
</dbReference>
<keyword evidence="4" id="KW-0347">Helicase</keyword>
<dbReference type="SMART" id="SM00535">
    <property type="entry name" value="RIBOc"/>
    <property type="match status" value="2"/>
</dbReference>
<dbReference type="GO" id="GO:0004386">
    <property type="term" value="F:helicase activity"/>
    <property type="evidence" value="ECO:0007669"/>
    <property type="project" value="UniProtKB-KW"/>
</dbReference>